<reference evidence="2 3" key="1">
    <citation type="submission" date="2019-04" db="EMBL/GenBank/DDBJ databases">
        <title>Genome sequencing of Clostridium botulinum Groups I-IV and Clostridium butyricum.</title>
        <authorList>
            <person name="Brunt J."/>
            <person name="Van Vliet A.H.M."/>
            <person name="Stringer S.C."/>
            <person name="Carter A.T."/>
            <person name="Peck M.W."/>
        </authorList>
    </citation>
    <scope>NUCLEOTIDE SEQUENCE [LARGE SCALE GENOMIC DNA]</scope>
    <source>
        <strain evidence="2 3">BL81</strain>
    </source>
</reference>
<proteinExistence type="predicted"/>
<feature type="region of interest" description="Disordered" evidence="1">
    <location>
        <begin position="67"/>
        <end position="99"/>
    </location>
</feature>
<dbReference type="EMBL" id="SXFB01000002">
    <property type="protein sequence ID" value="NFV25201.1"/>
    <property type="molecule type" value="Genomic_DNA"/>
</dbReference>
<gene>
    <name evidence="2" type="ORF">FDG31_03310</name>
</gene>
<evidence type="ECO:0000313" key="2">
    <source>
        <dbReference type="EMBL" id="NFV25201.1"/>
    </source>
</evidence>
<evidence type="ECO:0000256" key="1">
    <source>
        <dbReference type="SAM" id="MobiDB-lite"/>
    </source>
</evidence>
<accession>A0A6B4JKS0</accession>
<name>A0A6B4JKS0_CLOBO</name>
<protein>
    <submittedName>
        <fullName evidence="2">Uncharacterized protein</fullName>
    </submittedName>
</protein>
<evidence type="ECO:0000313" key="3">
    <source>
        <dbReference type="Proteomes" id="UP000486903"/>
    </source>
</evidence>
<dbReference type="AlphaFoldDB" id="A0A6B4JKS0"/>
<feature type="compositionally biased region" description="Basic and acidic residues" evidence="1">
    <location>
        <begin position="87"/>
        <end position="97"/>
    </location>
</feature>
<dbReference type="Proteomes" id="UP000486903">
    <property type="component" value="Unassembled WGS sequence"/>
</dbReference>
<organism evidence="2 3">
    <name type="scientific">Clostridium botulinum</name>
    <dbReference type="NCBI Taxonomy" id="1491"/>
    <lineage>
        <taxon>Bacteria</taxon>
        <taxon>Bacillati</taxon>
        <taxon>Bacillota</taxon>
        <taxon>Clostridia</taxon>
        <taxon>Eubacteriales</taxon>
        <taxon>Clostridiaceae</taxon>
        <taxon>Clostridium</taxon>
    </lineage>
</organism>
<comment type="caution">
    <text evidence="2">The sequence shown here is derived from an EMBL/GenBank/DDBJ whole genome shotgun (WGS) entry which is preliminary data.</text>
</comment>
<sequence length="137" mass="15657">MANSRRVYITLNSDKDKDRIIEELLSSAYSESDFIKETLYRLATQGDNLELINNNSIVSVQKVLSSDKKVKKNTKSKSNNKVQKGVENNDKSLKDDNSSVINMEQIETINTETVQIDNNSDNEELMNNLSSELDRYF</sequence>
<dbReference type="RefSeq" id="WP_003372522.1">
    <property type="nucleotide sequence ID" value="NZ_JACBBA010000002.1"/>
</dbReference>